<dbReference type="Pfam" id="PF13410">
    <property type="entry name" value="GST_C_2"/>
    <property type="match status" value="1"/>
</dbReference>
<gene>
    <name evidence="3" type="primary">yliJ [H]</name>
    <name evidence="3" type="ordered locus">TVNIR_2819</name>
</gene>
<dbReference type="PROSITE" id="PS50405">
    <property type="entry name" value="GST_CTER"/>
    <property type="match status" value="1"/>
</dbReference>
<dbReference type="SUPFAM" id="SSF52833">
    <property type="entry name" value="Thioredoxin-like"/>
    <property type="match status" value="1"/>
</dbReference>
<reference evidence="3" key="1">
    <citation type="submission" date="2015-12" db="EMBL/GenBank/DDBJ databases">
        <authorList>
            <person name="Tikhonova T.V."/>
            <person name="Pavlov A.R."/>
            <person name="Beletsky A.V."/>
            <person name="Mardanov A.V."/>
            <person name="Sorokin D.Y."/>
            <person name="Ravin N.V."/>
            <person name="Popov V.O."/>
        </authorList>
    </citation>
    <scope>NUCLEOTIDE SEQUENCE</scope>
    <source>
        <strain evidence="3">DSM 14787</strain>
    </source>
</reference>
<dbReference type="Gene3D" id="1.20.1050.10">
    <property type="match status" value="1"/>
</dbReference>
<dbReference type="Gene3D" id="3.40.30.10">
    <property type="entry name" value="Glutaredoxin"/>
    <property type="match status" value="1"/>
</dbReference>
<dbReference type="PROSITE" id="PS50404">
    <property type="entry name" value="GST_NTER"/>
    <property type="match status" value="1"/>
</dbReference>
<dbReference type="GO" id="GO:0016740">
    <property type="term" value="F:transferase activity"/>
    <property type="evidence" value="ECO:0007669"/>
    <property type="project" value="UniProtKB-KW"/>
</dbReference>
<dbReference type="PANTHER" id="PTHR43968">
    <property type="match status" value="1"/>
</dbReference>
<organism evidence="3 4">
    <name type="scientific">Thioalkalivibrio nitratireducens (strain DSM 14787 / UNIQEM 213 / ALEN2)</name>
    <dbReference type="NCBI Taxonomy" id="1255043"/>
    <lineage>
        <taxon>Bacteria</taxon>
        <taxon>Pseudomonadati</taxon>
        <taxon>Pseudomonadota</taxon>
        <taxon>Gammaproteobacteria</taxon>
        <taxon>Chromatiales</taxon>
        <taxon>Ectothiorhodospiraceae</taxon>
        <taxon>Thioalkalivibrio</taxon>
    </lineage>
</organism>
<dbReference type="AlphaFoldDB" id="L0DZP1"/>
<dbReference type="STRING" id="1255043.TVNIR_2819"/>
<dbReference type="InterPro" id="IPR010987">
    <property type="entry name" value="Glutathione-S-Trfase_C-like"/>
</dbReference>
<dbReference type="InterPro" id="IPR036249">
    <property type="entry name" value="Thioredoxin-like_sf"/>
</dbReference>
<dbReference type="InterPro" id="IPR036282">
    <property type="entry name" value="Glutathione-S-Trfase_C_sf"/>
</dbReference>
<dbReference type="InterPro" id="IPR004045">
    <property type="entry name" value="Glutathione_S-Trfase_N"/>
</dbReference>
<dbReference type="Pfam" id="PF13409">
    <property type="entry name" value="GST_N_2"/>
    <property type="match status" value="1"/>
</dbReference>
<accession>L0DZP1</accession>
<name>L0DZP1_THIND</name>
<dbReference type="KEGG" id="tni:TVNIR_2819"/>
<dbReference type="eggNOG" id="COG0625">
    <property type="taxonomic scope" value="Bacteria"/>
</dbReference>
<dbReference type="InterPro" id="IPR040079">
    <property type="entry name" value="Glutathione_S-Trfase"/>
</dbReference>
<dbReference type="EMBL" id="CP003989">
    <property type="protein sequence ID" value="AGA34457.1"/>
    <property type="molecule type" value="Genomic_DNA"/>
</dbReference>
<dbReference type="GO" id="GO:0005737">
    <property type="term" value="C:cytoplasm"/>
    <property type="evidence" value="ECO:0007669"/>
    <property type="project" value="TreeGrafter"/>
</dbReference>
<evidence type="ECO:0000259" key="1">
    <source>
        <dbReference type="PROSITE" id="PS50404"/>
    </source>
</evidence>
<proteinExistence type="predicted"/>
<sequence>MALPHLHLISFPLCPFVQRSVITLKHKNIPFERTYLDPTALPDWFLEKSPTGKVPLLIVDERTALFESAAINEYLDEISPPRLLPEDPLERAQARAWIALASEMIAAQFRWMGAPTEEAFGEARDEAAKGLRQFEKQCRAGPCFTGPDFSLLDATVAPVLMRYELLQDPGSPWQPAEFPNLARWWQHISEMPAVRESVPDDFLARLPRFLTNQQGFAGPRLAAGLAERGH</sequence>
<dbReference type="HOGENOM" id="CLU_011226_9_3_6"/>
<dbReference type="SFLD" id="SFLDG00358">
    <property type="entry name" value="Main_(cytGST)"/>
    <property type="match status" value="1"/>
</dbReference>
<dbReference type="SFLD" id="SFLDS00019">
    <property type="entry name" value="Glutathione_Transferase_(cytos"/>
    <property type="match status" value="1"/>
</dbReference>
<evidence type="ECO:0000313" key="3">
    <source>
        <dbReference type="EMBL" id="AGA34457.1"/>
    </source>
</evidence>
<feature type="domain" description="GST N-terminal" evidence="1">
    <location>
        <begin position="4"/>
        <end position="83"/>
    </location>
</feature>
<protein>
    <submittedName>
        <fullName evidence="3">Glutathione S-transferase</fullName>
    </submittedName>
</protein>
<dbReference type="OrthoDB" id="9782992at2"/>
<dbReference type="PANTHER" id="PTHR43968:SF6">
    <property type="entry name" value="GLUTATHIONE S-TRANSFERASE OMEGA"/>
    <property type="match status" value="1"/>
</dbReference>
<dbReference type="PATRIC" id="fig|1255043.3.peg.2844"/>
<evidence type="ECO:0000313" key="4">
    <source>
        <dbReference type="Proteomes" id="UP000010809"/>
    </source>
</evidence>
<dbReference type="SUPFAM" id="SSF47616">
    <property type="entry name" value="GST C-terminal domain-like"/>
    <property type="match status" value="1"/>
</dbReference>
<feature type="domain" description="GST C-terminal" evidence="2">
    <location>
        <begin position="87"/>
        <end position="210"/>
    </location>
</feature>
<evidence type="ECO:0000259" key="2">
    <source>
        <dbReference type="PROSITE" id="PS50405"/>
    </source>
</evidence>
<dbReference type="RefSeq" id="WP_015259568.1">
    <property type="nucleotide sequence ID" value="NC_019902.2"/>
</dbReference>
<dbReference type="Proteomes" id="UP000010809">
    <property type="component" value="Chromosome"/>
</dbReference>
<keyword evidence="4" id="KW-1185">Reference proteome</keyword>
<dbReference type="InterPro" id="IPR050983">
    <property type="entry name" value="GST_Omega/HSP26"/>
</dbReference>